<feature type="region of interest" description="Disordered" evidence="1">
    <location>
        <begin position="404"/>
        <end position="427"/>
    </location>
</feature>
<feature type="compositionally biased region" description="Acidic residues" evidence="1">
    <location>
        <begin position="506"/>
        <end position="518"/>
    </location>
</feature>
<feature type="region of interest" description="Disordered" evidence="1">
    <location>
        <begin position="232"/>
        <end position="336"/>
    </location>
</feature>
<feature type="compositionally biased region" description="Basic and acidic residues" evidence="1">
    <location>
        <begin position="533"/>
        <end position="564"/>
    </location>
</feature>
<evidence type="ECO:0000313" key="3">
    <source>
        <dbReference type="Proteomes" id="UP001372834"/>
    </source>
</evidence>
<feature type="compositionally biased region" description="Polar residues" evidence="1">
    <location>
        <begin position="290"/>
        <end position="308"/>
    </location>
</feature>
<evidence type="ECO:0000256" key="1">
    <source>
        <dbReference type="SAM" id="MobiDB-lite"/>
    </source>
</evidence>
<protein>
    <submittedName>
        <fullName evidence="2">Uncharacterized protein</fullName>
    </submittedName>
</protein>
<proteinExistence type="predicted"/>
<feature type="region of interest" description="Disordered" evidence="1">
    <location>
        <begin position="1"/>
        <end position="21"/>
    </location>
</feature>
<feature type="compositionally biased region" description="Basic and acidic residues" evidence="1">
    <location>
        <begin position="866"/>
        <end position="876"/>
    </location>
</feature>
<comment type="caution">
    <text evidence="2">The sequence shown here is derived from an EMBL/GenBank/DDBJ whole genome shotgun (WGS) entry which is preliminary data.</text>
</comment>
<dbReference type="EMBL" id="JAWJWE010000003">
    <property type="protein sequence ID" value="KAK6638980.1"/>
    <property type="molecule type" value="Genomic_DNA"/>
</dbReference>
<feature type="compositionally biased region" description="Basic and acidic residues" evidence="1">
    <location>
        <begin position="823"/>
        <end position="838"/>
    </location>
</feature>
<feature type="region of interest" description="Disordered" evidence="1">
    <location>
        <begin position="124"/>
        <end position="177"/>
    </location>
</feature>
<name>A0AAN8P5E8_POLSC</name>
<dbReference type="AlphaFoldDB" id="A0AAN8P5E8"/>
<feature type="compositionally biased region" description="Basic residues" evidence="1">
    <location>
        <begin position="312"/>
        <end position="324"/>
    </location>
</feature>
<feature type="compositionally biased region" description="Polar residues" evidence="1">
    <location>
        <begin position="722"/>
        <end position="732"/>
    </location>
</feature>
<feature type="compositionally biased region" description="Basic and acidic residues" evidence="1">
    <location>
        <begin position="164"/>
        <end position="175"/>
    </location>
</feature>
<sequence length="1029" mass="115504">MRQKQKQEITSATSDSKTNASSPVFNIHVHLHSPQGESQTLLSKFQPVFHLHLDDTKRKIVQTPHRLKRKRITHSTNSAKISKEFQNMKNDYNSHSSDDSFNPLLSSSQKKLCEKDEPVDCSDRLENLSGENDDFNNKDVEFHSSSNSKNIEKNESDAGSLSESHCDRTEPKGKEISTCTLNSSPTYKSLKLKNAVVILKDIYSSRTNLNEEHKQFSPPKVDRLQDKCDLNSSLSDTNKTIPNISTLKGSSESITRLGKPRKKSSHSESNIGSNGNEVQGRQLRHRKVNINYSMQDRSSDDGNSSSETPKLKSFKKKSKKRRQPLRQQDNLKCESSFSEEETHSLLLKASKRSGAIYSCVYDSEQEIPKQIVIDKKIDSVLNTLNFSEIRRNLKSVKQNGNILVTSNSESPKHNGMRPSVSIESEEEINSVTPALKIKVDKLHDVNGNNSTRNDNHIENSDSDSEVENLPNGNMGSGEITIPNVNSTENTSNINSSMHKAVNNVNEEEIETDSSESDVETTQGLARNSLKVCGDVRKQSSGEIENGKSGRKSGADNMDKEKQRENSQINERNGKRQNDRCSGRTGSLGDRRRKSARKKQSDGYEFFSDAESISSDTDSKKQYSAETTKEIEYKNISQNGNDAEYSSDECDQQDQSPKTKCIIDETAVVVEDYEKIGEEMQKTGNDKERRNTCHDRTTSPSSCELNERSKSKKQRITPLSPESVWSSEEGTTLNDKRNEIENLTDSSSQSESEKDDESEPIPNECLSSKPSVASESKSQDVKTNGHSKELMETVTIEEEDSYDSDSSLEPPLVVVQAEEDEEEASLHEKVEGKDLKDETSADDVVIEGQEVSEAENLLPDGTNVSVKADEVESRDENLSTVDETGSESCRNETPCQQFDRKAYEGIMGLKKSKKLKTKSKKPKQKFEVAYSQSSKATKAKKMEKSKDVLETTTKTKKKYFNDDEYIPLDVSAATEFAIAKVDKLKAYKKHDATTFRERMLFGDRVRRYSSKKEQDTYKLKAKVAAKANRS</sequence>
<reference evidence="2 3" key="1">
    <citation type="submission" date="2023-10" db="EMBL/GenBank/DDBJ databases">
        <title>Genomes of two closely related lineages of the louse Polyplax serrata with different host specificities.</title>
        <authorList>
            <person name="Martinu J."/>
            <person name="Tarabai H."/>
            <person name="Stefka J."/>
            <person name="Hypsa V."/>
        </authorList>
    </citation>
    <scope>NUCLEOTIDE SEQUENCE [LARGE SCALE GENOMIC DNA]</scope>
    <source>
        <strain evidence="2">HR10_N</strain>
    </source>
</reference>
<feature type="compositionally biased region" description="Polar residues" evidence="1">
    <location>
        <begin position="267"/>
        <end position="279"/>
    </location>
</feature>
<feature type="region of interest" description="Disordered" evidence="1">
    <location>
        <begin position="506"/>
        <end position="657"/>
    </location>
</feature>
<organism evidence="2 3">
    <name type="scientific">Polyplax serrata</name>
    <name type="common">Common mouse louse</name>
    <dbReference type="NCBI Taxonomy" id="468196"/>
    <lineage>
        <taxon>Eukaryota</taxon>
        <taxon>Metazoa</taxon>
        <taxon>Ecdysozoa</taxon>
        <taxon>Arthropoda</taxon>
        <taxon>Hexapoda</taxon>
        <taxon>Insecta</taxon>
        <taxon>Pterygota</taxon>
        <taxon>Neoptera</taxon>
        <taxon>Paraneoptera</taxon>
        <taxon>Psocodea</taxon>
        <taxon>Troctomorpha</taxon>
        <taxon>Phthiraptera</taxon>
        <taxon>Anoplura</taxon>
        <taxon>Polyplacidae</taxon>
        <taxon>Polyplax</taxon>
    </lineage>
</organism>
<gene>
    <name evidence="2" type="ORF">RUM43_007250</name>
</gene>
<evidence type="ECO:0000313" key="2">
    <source>
        <dbReference type="EMBL" id="KAK6638980.1"/>
    </source>
</evidence>
<feature type="region of interest" description="Disordered" evidence="1">
    <location>
        <begin position="673"/>
        <end position="892"/>
    </location>
</feature>
<feature type="compositionally biased region" description="Polar residues" evidence="1">
    <location>
        <begin position="877"/>
        <end position="892"/>
    </location>
</feature>
<feature type="compositionally biased region" description="Polar residues" evidence="1">
    <location>
        <begin position="8"/>
        <end position="21"/>
    </location>
</feature>
<feature type="compositionally biased region" description="Polar residues" evidence="1">
    <location>
        <begin position="232"/>
        <end position="254"/>
    </location>
</feature>
<dbReference type="Proteomes" id="UP001372834">
    <property type="component" value="Unassembled WGS sequence"/>
</dbReference>
<feature type="compositionally biased region" description="Low complexity" evidence="1">
    <location>
        <begin position="483"/>
        <end position="493"/>
    </location>
</feature>
<feature type="compositionally biased region" description="Basic and acidic residues" evidence="1">
    <location>
        <begin position="571"/>
        <end position="581"/>
    </location>
</feature>
<feature type="compositionally biased region" description="Low complexity" evidence="1">
    <location>
        <begin position="766"/>
        <end position="775"/>
    </location>
</feature>
<feature type="compositionally biased region" description="Acidic residues" evidence="1">
    <location>
        <begin position="839"/>
        <end position="852"/>
    </location>
</feature>
<feature type="compositionally biased region" description="Basic and acidic residues" evidence="1">
    <location>
        <begin position="616"/>
        <end position="632"/>
    </location>
</feature>
<feature type="region of interest" description="Disordered" evidence="1">
    <location>
        <begin position="442"/>
        <end position="493"/>
    </location>
</feature>
<accession>A0AAN8P5E8</accession>
<feature type="compositionally biased region" description="Basic and acidic residues" evidence="1">
    <location>
        <begin position="673"/>
        <end position="696"/>
    </location>
</feature>